<keyword evidence="4 5" id="KW-0472">Membrane</keyword>
<protein>
    <submittedName>
        <fullName evidence="7">Calcium/sodium antiporter</fullName>
    </submittedName>
</protein>
<dbReference type="EMBL" id="BAAALT010000076">
    <property type="protein sequence ID" value="GAA1805104.1"/>
    <property type="molecule type" value="Genomic_DNA"/>
</dbReference>
<feature type="transmembrane region" description="Helical" evidence="5">
    <location>
        <begin position="204"/>
        <end position="225"/>
    </location>
</feature>
<dbReference type="PANTHER" id="PTHR10846:SF8">
    <property type="entry name" value="INNER MEMBRANE PROTEIN YRBG"/>
    <property type="match status" value="1"/>
</dbReference>
<feature type="transmembrane region" description="Helical" evidence="5">
    <location>
        <begin position="114"/>
        <end position="132"/>
    </location>
</feature>
<name>A0ABN2M3A0_9ACTN</name>
<comment type="caution">
    <text evidence="7">The sequence shown here is derived from an EMBL/GenBank/DDBJ whole genome shotgun (WGS) entry which is preliminary data.</text>
</comment>
<keyword evidence="8" id="KW-1185">Reference proteome</keyword>
<evidence type="ECO:0000256" key="3">
    <source>
        <dbReference type="ARBA" id="ARBA00022989"/>
    </source>
</evidence>
<proteinExistence type="predicted"/>
<dbReference type="Proteomes" id="UP001500218">
    <property type="component" value="Unassembled WGS sequence"/>
</dbReference>
<evidence type="ECO:0000259" key="6">
    <source>
        <dbReference type="Pfam" id="PF01699"/>
    </source>
</evidence>
<keyword evidence="2 5" id="KW-0812">Transmembrane</keyword>
<dbReference type="NCBIfam" id="TIGR00367">
    <property type="entry name" value="calcium/sodium antiporter"/>
    <property type="match status" value="1"/>
</dbReference>
<evidence type="ECO:0000256" key="4">
    <source>
        <dbReference type="ARBA" id="ARBA00023136"/>
    </source>
</evidence>
<feature type="transmembrane region" description="Helical" evidence="5">
    <location>
        <begin position="264"/>
        <end position="288"/>
    </location>
</feature>
<dbReference type="PANTHER" id="PTHR10846">
    <property type="entry name" value="SODIUM/POTASSIUM/CALCIUM EXCHANGER"/>
    <property type="match status" value="1"/>
</dbReference>
<gene>
    <name evidence="7" type="ORF">GCM10009682_28650</name>
</gene>
<feature type="transmembrane region" description="Helical" evidence="5">
    <location>
        <begin position="12"/>
        <end position="32"/>
    </location>
</feature>
<feature type="domain" description="Sodium/calcium exchanger membrane region" evidence="6">
    <location>
        <begin position="14"/>
        <end position="150"/>
    </location>
</feature>
<evidence type="ECO:0000256" key="5">
    <source>
        <dbReference type="SAM" id="Phobius"/>
    </source>
</evidence>
<organism evidence="7 8">
    <name type="scientific">Luedemannella flava</name>
    <dbReference type="NCBI Taxonomy" id="349316"/>
    <lineage>
        <taxon>Bacteria</taxon>
        <taxon>Bacillati</taxon>
        <taxon>Actinomycetota</taxon>
        <taxon>Actinomycetes</taxon>
        <taxon>Micromonosporales</taxon>
        <taxon>Micromonosporaceae</taxon>
        <taxon>Luedemannella</taxon>
    </lineage>
</organism>
<dbReference type="InterPro" id="IPR044880">
    <property type="entry name" value="NCX_ion-bd_dom_sf"/>
</dbReference>
<dbReference type="Pfam" id="PF01699">
    <property type="entry name" value="Na_Ca_ex"/>
    <property type="match status" value="2"/>
</dbReference>
<evidence type="ECO:0000256" key="2">
    <source>
        <dbReference type="ARBA" id="ARBA00022692"/>
    </source>
</evidence>
<feature type="transmembrane region" description="Helical" evidence="5">
    <location>
        <begin position="44"/>
        <end position="67"/>
    </location>
</feature>
<reference evidence="7 8" key="1">
    <citation type="journal article" date="2019" name="Int. J. Syst. Evol. Microbiol.">
        <title>The Global Catalogue of Microorganisms (GCM) 10K type strain sequencing project: providing services to taxonomists for standard genome sequencing and annotation.</title>
        <authorList>
            <consortium name="The Broad Institute Genomics Platform"/>
            <consortium name="The Broad Institute Genome Sequencing Center for Infectious Disease"/>
            <person name="Wu L."/>
            <person name="Ma J."/>
        </authorList>
    </citation>
    <scope>NUCLEOTIDE SEQUENCE [LARGE SCALE GENOMIC DNA]</scope>
    <source>
        <strain evidence="7 8">JCM 13250</strain>
    </source>
</reference>
<dbReference type="Gene3D" id="1.20.1420.30">
    <property type="entry name" value="NCX, central ion-binding region"/>
    <property type="match status" value="2"/>
</dbReference>
<dbReference type="InterPro" id="IPR004481">
    <property type="entry name" value="K/Na/Ca-exchanger"/>
</dbReference>
<feature type="domain" description="Sodium/calcium exchanger membrane region" evidence="6">
    <location>
        <begin position="205"/>
        <end position="336"/>
    </location>
</feature>
<feature type="transmembrane region" description="Helical" evidence="5">
    <location>
        <begin position="231"/>
        <end position="252"/>
    </location>
</feature>
<feature type="transmembrane region" description="Helical" evidence="5">
    <location>
        <begin position="138"/>
        <end position="156"/>
    </location>
</feature>
<accession>A0ABN2M3A0</accession>
<sequence length="342" mass="34606">MPDPAVEHALTIQILLALAGLALLTVAADHLVLGSSRLAARMRISPVVVGVVVIGLGTSAPEFLVSGVAAARGDAGIALGNITGSNILNLTLILGVAALIARVAVASTVIRREVPLAVAAVILFGLLAWLGLTVISGMVLVAAAIGALWLLVRWAGEGRNAELAEQAVEHTEGDPETGEGPAMLTARAERVRWRPPAWFEPVRAVLGLAGVLAGAQLLVANASAIATDLGVPQLIIGFTLVALGTSLPELVTTIQAQRRGESDLVVGNLFGSNLFNSLAGGAVVAFAAPGAVPAAGVALILTMILTGALAWALLRRGLALTRVEGAALLAAYALTVPLLLAG</sequence>
<dbReference type="InterPro" id="IPR004837">
    <property type="entry name" value="NaCa_Exmemb"/>
</dbReference>
<keyword evidence="3 5" id="KW-1133">Transmembrane helix</keyword>
<feature type="transmembrane region" description="Helical" evidence="5">
    <location>
        <begin position="325"/>
        <end position="341"/>
    </location>
</feature>
<evidence type="ECO:0000313" key="8">
    <source>
        <dbReference type="Proteomes" id="UP001500218"/>
    </source>
</evidence>
<comment type="subcellular location">
    <subcellularLocation>
        <location evidence="1">Membrane</location>
        <topology evidence="1">Multi-pass membrane protein</topology>
    </subcellularLocation>
</comment>
<evidence type="ECO:0000313" key="7">
    <source>
        <dbReference type="EMBL" id="GAA1805104.1"/>
    </source>
</evidence>
<evidence type="ECO:0000256" key="1">
    <source>
        <dbReference type="ARBA" id="ARBA00004141"/>
    </source>
</evidence>
<feature type="transmembrane region" description="Helical" evidence="5">
    <location>
        <begin position="87"/>
        <end position="105"/>
    </location>
</feature>
<feature type="transmembrane region" description="Helical" evidence="5">
    <location>
        <begin position="294"/>
        <end position="313"/>
    </location>
</feature>